<feature type="region of interest" description="Disordered" evidence="1">
    <location>
        <begin position="146"/>
        <end position="177"/>
    </location>
</feature>
<sequence>MADNLPTSNEAEASVPSQTTNSGSQTSFLDVVTGLDTTALSSILTTQARENRTSQATRPSFGAGLENLLDSQASFIRAAGALETTFARVRTLRAALESVRTRMAPPDHSTTSAVSSTSRSQMGPDHYAIVLSAPELERLQNDPTSIATLHDLSPPLRSRSNAERLGTPDPSLDPDGGITRALEEVNELQRRVESGEPFNLDPFPVHPRPSRLSTFRFGPRPEPSQTQSQSQSRPAAIVLESYVRSSRERDLADSFTTTGRRVAAREAGPSTVTRMAERTSPDLAQRIMEIATNLQRDIRLIAEHNEHMNALVSRARSTSVPPGAQANRTGPLESTGHENVGRVPVSVHSNTVESGWRSVSPQLPRMRMSTGGRRPSRLTTSSRPATSGVQSTTVDATGRDSWTMSQLYQSADTLPVDNTSRTSDTSYRVRRFYNADGEEQVHNITLDDSEDDDPYSWLLPSQRDDIRGEFRRATRVRREQTRGPFGGPVFNSVEPALGTTYAERRRNERSERVHQNVSQSMSGSLPTSRHRRRGWARIDTDGNEVPTDEEEEYERNRSQMRVRALQLLSGQVPQRTDRPPPQVPEPPSSRRRPSFVPTTQTLLWPTPIDSHVRVRMPLTDAASVVDIQRQFTPRDETEYEFANAEPLSTSQHIGSAVVFTPSPLPIPCVDLSMTYSQRRDVATSVGPIEVQSPAFGAGR</sequence>
<dbReference type="HOGENOM" id="CLU_451965_0_0_1"/>
<dbReference type="InParanoid" id="J4I9K1"/>
<dbReference type="Proteomes" id="UP000006352">
    <property type="component" value="Unassembled WGS sequence"/>
</dbReference>
<feature type="region of interest" description="Disordered" evidence="1">
    <location>
        <begin position="1"/>
        <end position="25"/>
    </location>
</feature>
<feature type="region of interest" description="Disordered" evidence="1">
    <location>
        <begin position="314"/>
        <end position="340"/>
    </location>
</feature>
<feature type="region of interest" description="Disordered" evidence="1">
    <location>
        <begin position="101"/>
        <end position="121"/>
    </location>
</feature>
<feature type="region of interest" description="Disordered" evidence="1">
    <location>
        <begin position="501"/>
        <end position="595"/>
    </location>
</feature>
<feature type="compositionally biased region" description="Low complexity" evidence="1">
    <location>
        <begin position="109"/>
        <end position="120"/>
    </location>
</feature>
<proteinExistence type="predicted"/>
<name>J4I9K1_9APHY</name>
<dbReference type="AlphaFoldDB" id="J4I9K1"/>
<reference evidence="2 3" key="1">
    <citation type="journal article" date="2012" name="Appl. Environ. Microbiol.">
        <title>Short-read sequencing for genomic analysis of the brown rot fungus Fibroporia radiculosa.</title>
        <authorList>
            <person name="Tang J.D."/>
            <person name="Perkins A.D."/>
            <person name="Sonstegard T.S."/>
            <person name="Schroeder S.G."/>
            <person name="Burgess S.C."/>
            <person name="Diehl S.V."/>
        </authorList>
    </citation>
    <scope>NUCLEOTIDE SEQUENCE [LARGE SCALE GENOMIC DNA]</scope>
    <source>
        <strain evidence="2 3">TFFH 294</strain>
    </source>
</reference>
<gene>
    <name evidence="2" type="ORF">FIBRA_03350</name>
</gene>
<dbReference type="GeneID" id="24096212"/>
<feature type="region of interest" description="Disordered" evidence="1">
    <location>
        <begin position="362"/>
        <end position="393"/>
    </location>
</feature>
<dbReference type="OrthoDB" id="2649166at2759"/>
<feature type="compositionally biased region" description="Polar residues" evidence="1">
    <location>
        <begin position="515"/>
        <end position="527"/>
    </location>
</feature>
<feature type="region of interest" description="Disordered" evidence="1">
    <location>
        <begin position="194"/>
        <end position="235"/>
    </location>
</feature>
<evidence type="ECO:0000313" key="3">
    <source>
        <dbReference type="Proteomes" id="UP000006352"/>
    </source>
</evidence>
<dbReference type="EMBL" id="HE797026">
    <property type="protein sequence ID" value="CCM01301.1"/>
    <property type="molecule type" value="Genomic_DNA"/>
</dbReference>
<evidence type="ECO:0000256" key="1">
    <source>
        <dbReference type="SAM" id="MobiDB-lite"/>
    </source>
</evidence>
<keyword evidence="3" id="KW-1185">Reference proteome</keyword>
<feature type="compositionally biased region" description="Basic and acidic residues" evidence="1">
    <location>
        <begin position="502"/>
        <end position="514"/>
    </location>
</feature>
<feature type="compositionally biased region" description="Low complexity" evidence="1">
    <location>
        <begin position="369"/>
        <end position="387"/>
    </location>
</feature>
<protein>
    <submittedName>
        <fullName evidence="2">Uncharacterized protein</fullName>
    </submittedName>
</protein>
<feature type="compositionally biased region" description="Low complexity" evidence="1">
    <location>
        <begin position="223"/>
        <end position="234"/>
    </location>
</feature>
<organism evidence="2 3">
    <name type="scientific">Fibroporia radiculosa</name>
    <dbReference type="NCBI Taxonomy" id="599839"/>
    <lineage>
        <taxon>Eukaryota</taxon>
        <taxon>Fungi</taxon>
        <taxon>Dikarya</taxon>
        <taxon>Basidiomycota</taxon>
        <taxon>Agaricomycotina</taxon>
        <taxon>Agaricomycetes</taxon>
        <taxon>Polyporales</taxon>
        <taxon>Fibroporiaceae</taxon>
        <taxon>Fibroporia</taxon>
    </lineage>
</organism>
<accession>J4I9K1</accession>
<feature type="region of interest" description="Disordered" evidence="1">
    <location>
        <begin position="250"/>
        <end position="276"/>
    </location>
</feature>
<evidence type="ECO:0000313" key="2">
    <source>
        <dbReference type="EMBL" id="CCM01301.1"/>
    </source>
</evidence>
<dbReference type="RefSeq" id="XP_012180584.1">
    <property type="nucleotide sequence ID" value="XM_012325194.1"/>
</dbReference>